<dbReference type="GO" id="GO:0016829">
    <property type="term" value="F:lyase activity"/>
    <property type="evidence" value="ECO:0007669"/>
    <property type="project" value="UniProtKB-KW"/>
</dbReference>
<name>A0A935TEC5_9PROT</name>
<comment type="similarity">
    <text evidence="1">Belongs to the enoyl-CoA hydratase/isomerase family.</text>
</comment>
<organism evidence="3 4">
    <name type="scientific">Candidatus Accumulibacter affinis</name>
    <dbReference type="NCBI Taxonomy" id="2954384"/>
    <lineage>
        <taxon>Bacteria</taxon>
        <taxon>Pseudomonadati</taxon>
        <taxon>Pseudomonadota</taxon>
        <taxon>Betaproteobacteria</taxon>
        <taxon>Candidatus Accumulibacter</taxon>
    </lineage>
</organism>
<evidence type="ECO:0000256" key="2">
    <source>
        <dbReference type="ARBA" id="ARBA00023239"/>
    </source>
</evidence>
<dbReference type="Proteomes" id="UP000706151">
    <property type="component" value="Unassembled WGS sequence"/>
</dbReference>
<evidence type="ECO:0000313" key="4">
    <source>
        <dbReference type="Proteomes" id="UP000706151"/>
    </source>
</evidence>
<dbReference type="InterPro" id="IPR014748">
    <property type="entry name" value="Enoyl-CoA_hydra_C"/>
</dbReference>
<evidence type="ECO:0000313" key="3">
    <source>
        <dbReference type="EMBL" id="MBK7956554.1"/>
    </source>
</evidence>
<dbReference type="PANTHER" id="PTHR11941">
    <property type="entry name" value="ENOYL-COA HYDRATASE-RELATED"/>
    <property type="match status" value="1"/>
</dbReference>
<dbReference type="InterPro" id="IPR001753">
    <property type="entry name" value="Enoyl-CoA_hydra/iso"/>
</dbReference>
<protein>
    <submittedName>
        <fullName evidence="3">Enoyl-CoA hydratase/isomerase family protein</fullName>
    </submittedName>
</protein>
<proteinExistence type="inferred from homology"/>
<dbReference type="GO" id="GO:0006635">
    <property type="term" value="P:fatty acid beta-oxidation"/>
    <property type="evidence" value="ECO:0007669"/>
    <property type="project" value="TreeGrafter"/>
</dbReference>
<dbReference type="Pfam" id="PF00378">
    <property type="entry name" value="ECH_1"/>
    <property type="match status" value="1"/>
</dbReference>
<dbReference type="SUPFAM" id="SSF52096">
    <property type="entry name" value="ClpP/crotonase"/>
    <property type="match status" value="1"/>
</dbReference>
<evidence type="ECO:0000256" key="1">
    <source>
        <dbReference type="ARBA" id="ARBA00005254"/>
    </source>
</evidence>
<comment type="caution">
    <text evidence="3">The sequence shown here is derived from an EMBL/GenBank/DDBJ whole genome shotgun (WGS) entry which is preliminary data.</text>
</comment>
<keyword evidence="2" id="KW-0456">Lyase</keyword>
<dbReference type="InterPro" id="IPR029045">
    <property type="entry name" value="ClpP/crotonase-like_dom_sf"/>
</dbReference>
<gene>
    <name evidence="3" type="ORF">IPK02_22955</name>
</gene>
<dbReference type="Gene3D" id="3.90.226.10">
    <property type="entry name" value="2-enoyl-CoA Hydratase, Chain A, domain 1"/>
    <property type="match status" value="1"/>
</dbReference>
<dbReference type="Gene3D" id="1.10.12.10">
    <property type="entry name" value="Lyase 2-enoyl-coa Hydratase, Chain A, domain 2"/>
    <property type="match status" value="1"/>
</dbReference>
<dbReference type="AlphaFoldDB" id="A0A935TEC5"/>
<sequence>MTGSIVCAREDAVATVTLSNPGKRNAINFAMWQKLTQVVSDLSDDEQVRCVVLRGDGADAFAAGGDLEEFVSRRDTLERAMAYHAQAGAALRAVFDCRHPTIALVQGACIGGGLEIAAQCDLRICNESSRFGVPINKLGFSMYPGEMEGLLRLVGTATILEILLEGRILCAAEALAKGLVTRVVADREVIAEAYASARRICEGAPLVARWHKQWVRRLQQGLALSEQELRASFAFLDSEDYREGLSAFLEKRKPQFRGR</sequence>
<reference evidence="3 4" key="1">
    <citation type="submission" date="2020-10" db="EMBL/GenBank/DDBJ databases">
        <title>Connecting structure to function with the recovery of over 1000 high-quality activated sludge metagenome-assembled genomes encoding full-length rRNA genes using long-read sequencing.</title>
        <authorList>
            <person name="Singleton C.M."/>
            <person name="Petriglieri F."/>
            <person name="Kristensen J.M."/>
            <person name="Kirkegaard R.H."/>
            <person name="Michaelsen T.Y."/>
            <person name="Andersen M.H."/>
            <person name="Karst S.M."/>
            <person name="Dueholm M.S."/>
            <person name="Nielsen P.H."/>
            <person name="Albertsen M."/>
        </authorList>
    </citation>
    <scope>NUCLEOTIDE SEQUENCE [LARGE SCALE GENOMIC DNA]</scope>
    <source>
        <strain evidence="3">Fred_18-Q3-R57-64_BAT3C.720</strain>
    </source>
</reference>
<dbReference type="PANTHER" id="PTHR11941:SF54">
    <property type="entry name" value="ENOYL-COA HYDRATASE, MITOCHONDRIAL"/>
    <property type="match status" value="1"/>
</dbReference>
<dbReference type="EMBL" id="JADJOT010000013">
    <property type="protein sequence ID" value="MBK7956554.1"/>
    <property type="molecule type" value="Genomic_DNA"/>
</dbReference>
<dbReference type="CDD" id="cd06558">
    <property type="entry name" value="crotonase-like"/>
    <property type="match status" value="1"/>
</dbReference>
<accession>A0A935TEC5</accession>